<dbReference type="InterPro" id="IPR017441">
    <property type="entry name" value="Protein_kinase_ATP_BS"/>
</dbReference>
<dbReference type="PANTHER" id="PTHR43289">
    <property type="entry name" value="MITOGEN-ACTIVATED PROTEIN KINASE KINASE KINASE 20-RELATED"/>
    <property type="match status" value="1"/>
</dbReference>
<dbReference type="SUPFAM" id="SSF48452">
    <property type="entry name" value="TPR-like"/>
    <property type="match status" value="1"/>
</dbReference>
<dbReference type="EC" id="2.7.11.1" evidence="1"/>
<dbReference type="SUPFAM" id="SSF56112">
    <property type="entry name" value="Protein kinase-like (PK-like)"/>
    <property type="match status" value="1"/>
</dbReference>
<dbReference type="PROSITE" id="PS50011">
    <property type="entry name" value="PROTEIN_KINASE_DOM"/>
    <property type="match status" value="1"/>
</dbReference>
<evidence type="ECO:0000256" key="3">
    <source>
        <dbReference type="ARBA" id="ARBA00022679"/>
    </source>
</evidence>
<reference evidence="11 12" key="1">
    <citation type="submission" date="2020-10" db="EMBL/GenBank/DDBJ databases">
        <title>Connecting structure to function with the recovery of over 1000 high-quality activated sludge metagenome-assembled genomes encoding full-length rRNA genes using long-read sequencing.</title>
        <authorList>
            <person name="Singleton C.M."/>
            <person name="Petriglieri F."/>
            <person name="Kristensen J.M."/>
            <person name="Kirkegaard R.H."/>
            <person name="Michaelsen T.Y."/>
            <person name="Andersen M.H."/>
            <person name="Karst S.M."/>
            <person name="Dueholm M.S."/>
            <person name="Nielsen P.H."/>
            <person name="Albertsen M."/>
        </authorList>
    </citation>
    <scope>NUCLEOTIDE SEQUENCE [LARGE SCALE GENOMIC DNA]</scope>
    <source>
        <strain evidence="11">OdNE_18-Q3-R46-58_MAXAC.008</strain>
    </source>
</reference>
<dbReference type="GO" id="GO:0004674">
    <property type="term" value="F:protein serine/threonine kinase activity"/>
    <property type="evidence" value="ECO:0007669"/>
    <property type="project" value="UniProtKB-KW"/>
</dbReference>
<proteinExistence type="predicted"/>
<evidence type="ECO:0000256" key="2">
    <source>
        <dbReference type="ARBA" id="ARBA00022527"/>
    </source>
</evidence>
<dbReference type="PANTHER" id="PTHR43289:SF6">
    <property type="entry name" value="SERINE_THREONINE-PROTEIN KINASE NEKL-3"/>
    <property type="match status" value="1"/>
</dbReference>
<dbReference type="FunFam" id="1.10.510.10:FF:000021">
    <property type="entry name" value="Serine/threonine protein kinase"/>
    <property type="match status" value="1"/>
</dbReference>
<dbReference type="GO" id="GO:0005524">
    <property type="term" value="F:ATP binding"/>
    <property type="evidence" value="ECO:0007669"/>
    <property type="project" value="UniProtKB-UniRule"/>
</dbReference>
<keyword evidence="6 9" id="KW-0067">ATP-binding</keyword>
<keyword evidence="2" id="KW-0723">Serine/threonine-protein kinase</keyword>
<keyword evidence="4 9" id="KW-0547">Nucleotide-binding</keyword>
<name>A0A936F1G0_9BACT</name>
<dbReference type="Gene3D" id="3.30.200.20">
    <property type="entry name" value="Phosphorylase Kinase, domain 1"/>
    <property type="match status" value="1"/>
</dbReference>
<dbReference type="Pfam" id="PF13432">
    <property type="entry name" value="TPR_16"/>
    <property type="match status" value="2"/>
</dbReference>
<dbReference type="NCBIfam" id="NF047558">
    <property type="entry name" value="TPR_END_plus"/>
    <property type="match status" value="1"/>
</dbReference>
<dbReference type="Pfam" id="PF00069">
    <property type="entry name" value="Pkinase"/>
    <property type="match status" value="1"/>
</dbReference>
<feature type="binding site" evidence="9">
    <location>
        <position position="43"/>
    </location>
    <ligand>
        <name>ATP</name>
        <dbReference type="ChEBI" id="CHEBI:30616"/>
    </ligand>
</feature>
<dbReference type="EMBL" id="JADKCH010000005">
    <property type="protein sequence ID" value="MBK8572384.1"/>
    <property type="molecule type" value="Genomic_DNA"/>
</dbReference>
<dbReference type="CDD" id="cd14014">
    <property type="entry name" value="STKc_PknB_like"/>
    <property type="match status" value="1"/>
</dbReference>
<dbReference type="SMART" id="SM00220">
    <property type="entry name" value="S_TKc"/>
    <property type="match status" value="1"/>
</dbReference>
<evidence type="ECO:0000313" key="12">
    <source>
        <dbReference type="Proteomes" id="UP000709959"/>
    </source>
</evidence>
<dbReference type="AlphaFoldDB" id="A0A936F1G0"/>
<gene>
    <name evidence="11" type="ORF">IPN91_06975</name>
</gene>
<evidence type="ECO:0000256" key="8">
    <source>
        <dbReference type="ARBA" id="ARBA00048679"/>
    </source>
</evidence>
<evidence type="ECO:0000256" key="7">
    <source>
        <dbReference type="ARBA" id="ARBA00047899"/>
    </source>
</evidence>
<keyword evidence="3" id="KW-0808">Transferase</keyword>
<dbReference type="InterPro" id="IPR008271">
    <property type="entry name" value="Ser/Thr_kinase_AS"/>
</dbReference>
<dbReference type="PROSITE" id="PS00108">
    <property type="entry name" value="PROTEIN_KINASE_ST"/>
    <property type="match status" value="1"/>
</dbReference>
<feature type="domain" description="Protein kinase" evidence="10">
    <location>
        <begin position="14"/>
        <end position="289"/>
    </location>
</feature>
<evidence type="ECO:0000256" key="6">
    <source>
        <dbReference type="ARBA" id="ARBA00022840"/>
    </source>
</evidence>
<comment type="caution">
    <text evidence="11">The sequence shown here is derived from an EMBL/GenBank/DDBJ whole genome shotgun (WGS) entry which is preliminary data.</text>
</comment>
<dbReference type="InterPro" id="IPR011990">
    <property type="entry name" value="TPR-like_helical_dom_sf"/>
</dbReference>
<evidence type="ECO:0000313" key="11">
    <source>
        <dbReference type="EMBL" id="MBK8572384.1"/>
    </source>
</evidence>
<protein>
    <recommendedName>
        <fullName evidence="1">non-specific serine/threonine protein kinase</fullName>
        <ecNumber evidence="1">2.7.11.1</ecNumber>
    </recommendedName>
</protein>
<dbReference type="Gene3D" id="1.10.510.10">
    <property type="entry name" value="Transferase(Phosphotransferase) domain 1"/>
    <property type="match status" value="1"/>
</dbReference>
<dbReference type="Gene3D" id="3.40.50.10610">
    <property type="entry name" value="ABC-type transport auxiliary lipoprotein component"/>
    <property type="match status" value="1"/>
</dbReference>
<evidence type="ECO:0000256" key="9">
    <source>
        <dbReference type="PROSITE-ProRule" id="PRU10141"/>
    </source>
</evidence>
<evidence type="ECO:0000256" key="5">
    <source>
        <dbReference type="ARBA" id="ARBA00022777"/>
    </source>
</evidence>
<organism evidence="11 12">
    <name type="scientific">Candidatus Geothrix odensensis</name>
    <dbReference type="NCBI Taxonomy" id="2954440"/>
    <lineage>
        <taxon>Bacteria</taxon>
        <taxon>Pseudomonadati</taxon>
        <taxon>Acidobacteriota</taxon>
        <taxon>Holophagae</taxon>
        <taxon>Holophagales</taxon>
        <taxon>Holophagaceae</taxon>
        <taxon>Geothrix</taxon>
    </lineage>
</organism>
<sequence>MATDSLLGTTVSHYRITRLLGSGGMGVVYEAEDTRLGRHVAVKVLSEEMQRDPSVLERFQREARAASALNHAGICTVHAIEQHEGQHFIVMELLGGQTLAKQIGRQPMDLAEVLDLGIQIADALESAHAKGIVHRDLKPVNLIVNARGQIKILDFGLAKIGAITHYGGEAAQDSSLETHLDRGDLTVAGMVLGTVHYMSPEQARGQHTDARTDLFSLGAVLYQMVTGVLPFQGDTQAVVFDAILNRDPLPLTEVNPAMPAALGQIIGKALEKDRNLRYQTATDLKTDLLRLKRDLDSGQRRAAELADSKGGSAGRSAKRSVAVLYFENLSGAKEDEYFRDGITEDIITELSKIQGLETFSRSTVIAYRDKPATTAQIGQQIGASYVLEGSLRRAGERLRINAQLVDTHTDHPVWSERYDRELKDVFEVQDEIARKIAEALRIKLTPQEKEALAAKPTESLQAYDRYLRGRSYARRLTRQDLDFAQQMFNDAVTQDPGFAQAHAAIANVCAQCYWLYEREPALVERARAASEKAMDLRPDLPEVKVAQAWLLYSRGENHEAAQILRSVVAQKRDCEGAWYLLLRCLFASGQYQEIVTSSEEALEASGTDYNVYVPILNALGALAKKEALANLVLRAVQAFEAHLREVPEDARARGLLASYYAEIGRSEDARREATMAMTLRPNEPLILYNAACTFCLMDLKAEAMDAIGKAWRAGWRDADWAWRDPDLAILHEETEFKRLFPKPGVES</sequence>
<comment type="catalytic activity">
    <reaction evidence="8">
        <text>L-seryl-[protein] + ATP = O-phospho-L-seryl-[protein] + ADP + H(+)</text>
        <dbReference type="Rhea" id="RHEA:17989"/>
        <dbReference type="Rhea" id="RHEA-COMP:9863"/>
        <dbReference type="Rhea" id="RHEA-COMP:11604"/>
        <dbReference type="ChEBI" id="CHEBI:15378"/>
        <dbReference type="ChEBI" id="CHEBI:29999"/>
        <dbReference type="ChEBI" id="CHEBI:30616"/>
        <dbReference type="ChEBI" id="CHEBI:83421"/>
        <dbReference type="ChEBI" id="CHEBI:456216"/>
        <dbReference type="EC" id="2.7.11.1"/>
    </reaction>
</comment>
<accession>A0A936F1G0</accession>
<evidence type="ECO:0000256" key="4">
    <source>
        <dbReference type="ARBA" id="ARBA00022741"/>
    </source>
</evidence>
<dbReference type="InterPro" id="IPR000719">
    <property type="entry name" value="Prot_kinase_dom"/>
</dbReference>
<dbReference type="Proteomes" id="UP000709959">
    <property type="component" value="Unassembled WGS sequence"/>
</dbReference>
<keyword evidence="5 11" id="KW-0418">Kinase</keyword>
<evidence type="ECO:0000259" key="10">
    <source>
        <dbReference type="PROSITE" id="PS50011"/>
    </source>
</evidence>
<dbReference type="InterPro" id="IPR011009">
    <property type="entry name" value="Kinase-like_dom_sf"/>
</dbReference>
<comment type="catalytic activity">
    <reaction evidence="7">
        <text>L-threonyl-[protein] + ATP = O-phospho-L-threonyl-[protein] + ADP + H(+)</text>
        <dbReference type="Rhea" id="RHEA:46608"/>
        <dbReference type="Rhea" id="RHEA-COMP:11060"/>
        <dbReference type="Rhea" id="RHEA-COMP:11605"/>
        <dbReference type="ChEBI" id="CHEBI:15378"/>
        <dbReference type="ChEBI" id="CHEBI:30013"/>
        <dbReference type="ChEBI" id="CHEBI:30616"/>
        <dbReference type="ChEBI" id="CHEBI:61977"/>
        <dbReference type="ChEBI" id="CHEBI:456216"/>
        <dbReference type="EC" id="2.7.11.1"/>
    </reaction>
</comment>
<dbReference type="PROSITE" id="PS00107">
    <property type="entry name" value="PROTEIN_KINASE_ATP"/>
    <property type="match status" value="1"/>
</dbReference>
<evidence type="ECO:0000256" key="1">
    <source>
        <dbReference type="ARBA" id="ARBA00012513"/>
    </source>
</evidence>
<dbReference type="FunFam" id="3.30.200.20:FF:000035">
    <property type="entry name" value="Serine/threonine protein kinase Stk1"/>
    <property type="match status" value="1"/>
</dbReference>
<dbReference type="Gene3D" id="1.25.40.10">
    <property type="entry name" value="Tetratricopeptide repeat domain"/>
    <property type="match status" value="2"/>
</dbReference>